<dbReference type="AlphaFoldDB" id="A0A381Q4B9"/>
<dbReference type="EMBL" id="UINC01001194">
    <property type="protein sequence ID" value="SUZ73930.1"/>
    <property type="molecule type" value="Genomic_DNA"/>
</dbReference>
<organism evidence="1">
    <name type="scientific">marine metagenome</name>
    <dbReference type="NCBI Taxonomy" id="408172"/>
    <lineage>
        <taxon>unclassified sequences</taxon>
        <taxon>metagenomes</taxon>
        <taxon>ecological metagenomes</taxon>
    </lineage>
</organism>
<evidence type="ECO:0000313" key="1">
    <source>
        <dbReference type="EMBL" id="SUZ73930.1"/>
    </source>
</evidence>
<proteinExistence type="predicted"/>
<gene>
    <name evidence="1" type="ORF">METZ01_LOCUS26784</name>
</gene>
<protein>
    <submittedName>
        <fullName evidence="1">Uncharacterized protein</fullName>
    </submittedName>
</protein>
<name>A0A381Q4B9_9ZZZZ</name>
<accession>A0A381Q4B9</accession>
<reference evidence="1" key="1">
    <citation type="submission" date="2018-05" db="EMBL/GenBank/DDBJ databases">
        <authorList>
            <person name="Lanie J.A."/>
            <person name="Ng W.-L."/>
            <person name="Kazmierczak K.M."/>
            <person name="Andrzejewski T.M."/>
            <person name="Davidsen T.M."/>
            <person name="Wayne K.J."/>
            <person name="Tettelin H."/>
            <person name="Glass J.I."/>
            <person name="Rusch D."/>
            <person name="Podicherti R."/>
            <person name="Tsui H.-C.T."/>
            <person name="Winkler M.E."/>
        </authorList>
    </citation>
    <scope>NUCLEOTIDE SEQUENCE</scope>
</reference>
<sequence length="138" mass="15198">MLMRSSMRPILRCSVVEVLTELSIEQRDRDCSVSVGFLTAALLVRHVLPVRIVFQLAMSFIRSGLFGAAVAPGNLTYWAAATNSVSALPLKVESLVSPSQRFRPAHTGFRHASQQPSQWKQCRVIHTSTWSVSSALTS</sequence>